<dbReference type="EMBL" id="QCZG01000020">
    <property type="protein sequence ID" value="PWA10737.1"/>
    <property type="molecule type" value="Genomic_DNA"/>
</dbReference>
<proteinExistence type="predicted"/>
<evidence type="ECO:0000256" key="3">
    <source>
        <dbReference type="ARBA" id="ARBA00022692"/>
    </source>
</evidence>
<keyword evidence="4 6" id="KW-1133">Transmembrane helix</keyword>
<evidence type="ECO:0000256" key="2">
    <source>
        <dbReference type="ARBA" id="ARBA00022475"/>
    </source>
</evidence>
<dbReference type="Pfam" id="PF01943">
    <property type="entry name" value="Polysacc_synt"/>
    <property type="match status" value="1"/>
</dbReference>
<protein>
    <submittedName>
        <fullName evidence="7">Stage V sporulation protein B</fullName>
    </submittedName>
</protein>
<dbReference type="Proteomes" id="UP000245998">
    <property type="component" value="Unassembled WGS sequence"/>
</dbReference>
<feature type="transmembrane region" description="Helical" evidence="6">
    <location>
        <begin position="417"/>
        <end position="437"/>
    </location>
</feature>
<comment type="subcellular location">
    <subcellularLocation>
        <location evidence="1">Cell membrane</location>
        <topology evidence="1">Multi-pass membrane protein</topology>
    </subcellularLocation>
</comment>
<feature type="transmembrane region" description="Helical" evidence="6">
    <location>
        <begin position="12"/>
        <end position="34"/>
    </location>
</feature>
<evidence type="ECO:0000313" key="7">
    <source>
        <dbReference type="EMBL" id="PWA10737.1"/>
    </source>
</evidence>
<dbReference type="PANTHER" id="PTHR30250">
    <property type="entry name" value="PST FAMILY PREDICTED COLANIC ACID TRANSPORTER"/>
    <property type="match status" value="1"/>
</dbReference>
<name>A0A2U1JZS1_9BACI</name>
<keyword evidence="3 6" id="KW-0812">Transmembrane</keyword>
<evidence type="ECO:0000256" key="5">
    <source>
        <dbReference type="ARBA" id="ARBA00023136"/>
    </source>
</evidence>
<dbReference type="InterPro" id="IPR024923">
    <property type="entry name" value="PG_synth_SpoVB"/>
</dbReference>
<keyword evidence="2" id="KW-1003">Cell membrane</keyword>
<dbReference type="NCBIfam" id="TIGR02900">
    <property type="entry name" value="spore_V_B"/>
    <property type="match status" value="1"/>
</dbReference>
<feature type="transmembrane region" description="Helical" evidence="6">
    <location>
        <begin position="161"/>
        <end position="180"/>
    </location>
</feature>
<feature type="transmembrane region" description="Helical" evidence="6">
    <location>
        <begin position="361"/>
        <end position="381"/>
    </location>
</feature>
<feature type="transmembrane region" description="Helical" evidence="6">
    <location>
        <begin position="250"/>
        <end position="271"/>
    </location>
</feature>
<evidence type="ECO:0000256" key="1">
    <source>
        <dbReference type="ARBA" id="ARBA00004651"/>
    </source>
</evidence>
<comment type="caution">
    <text evidence="7">The sequence shown here is derived from an EMBL/GenBank/DDBJ whole genome shotgun (WGS) entry which is preliminary data.</text>
</comment>
<dbReference type="CDD" id="cd13124">
    <property type="entry name" value="MATE_SpoVB_like"/>
    <property type="match status" value="1"/>
</dbReference>
<feature type="transmembrane region" description="Helical" evidence="6">
    <location>
        <begin position="186"/>
        <end position="206"/>
    </location>
</feature>
<feature type="transmembrane region" description="Helical" evidence="6">
    <location>
        <begin position="393"/>
        <end position="411"/>
    </location>
</feature>
<dbReference type="InterPro" id="IPR050833">
    <property type="entry name" value="Poly_Biosynth_Transport"/>
</dbReference>
<feature type="transmembrane region" description="Helical" evidence="6">
    <location>
        <begin position="84"/>
        <end position="109"/>
    </location>
</feature>
<feature type="transmembrane region" description="Helical" evidence="6">
    <location>
        <begin position="40"/>
        <end position="63"/>
    </location>
</feature>
<sequence>MSKQSFLRGTFILIIAGLITKLLGFINKIVVARIMGEEGVGLYMMAVPTFILAVTLTRLGLPVAISKMVAEAESEGNSHKVKKILIVSLSLTIALSIIWTSGLFLLSPLMANHFFTDERTIYPLLAIAPVVPVVAISSVLRGYFQGKQDMRPSAYSQVIEQIVRIALVAFLTSALLPYGVEFAAAGAMISAICGEVASLLYLFSVFKLNKKFKIRSSFFHYLKEGKQTFQSLMSISLPTTGSQLIGSISYFLEPIIVAQSLALAGMLPALATKQYGALTGFAIPLLLLPGFITYAISTTLVPAISEAAAQNHYRTIDYRLNQAIRLSFIAGGLALIVTYVFALPLMDLLYKAPEFAGYVKIMAPFFFFHYFQGPLAAALQALGYAKAAMINSLIGNVVKTLAIFVLASMPSLGIKGVALAISSGIVLVTLLHFATVLKVTSFKIQTNDLLRCLFSVIICWLVAQPLYDLLINDTNLLSTLVLSIFFVCVIYCIVSVLSGAIKKEDLKPIPFVGKLIK</sequence>
<dbReference type="RefSeq" id="WP_116554879.1">
    <property type="nucleotide sequence ID" value="NZ_QCZG01000020.1"/>
</dbReference>
<dbReference type="InterPro" id="IPR002797">
    <property type="entry name" value="Polysacc_synth"/>
</dbReference>
<dbReference type="AlphaFoldDB" id="A0A2U1JZS1"/>
<dbReference type="GO" id="GO:0005886">
    <property type="term" value="C:plasma membrane"/>
    <property type="evidence" value="ECO:0007669"/>
    <property type="project" value="UniProtKB-SubCell"/>
</dbReference>
<dbReference type="InterPro" id="IPR014249">
    <property type="entry name" value="Spore_V_B"/>
</dbReference>
<feature type="transmembrane region" description="Helical" evidence="6">
    <location>
        <begin position="121"/>
        <end position="140"/>
    </location>
</feature>
<feature type="transmembrane region" description="Helical" evidence="6">
    <location>
        <begin position="323"/>
        <end position="341"/>
    </location>
</feature>
<keyword evidence="8" id="KW-1185">Reference proteome</keyword>
<organism evidence="7 8">
    <name type="scientific">Pueribacillus theae</name>
    <dbReference type="NCBI Taxonomy" id="2171751"/>
    <lineage>
        <taxon>Bacteria</taxon>
        <taxon>Bacillati</taxon>
        <taxon>Bacillota</taxon>
        <taxon>Bacilli</taxon>
        <taxon>Bacillales</taxon>
        <taxon>Bacillaceae</taxon>
        <taxon>Pueribacillus</taxon>
    </lineage>
</organism>
<reference evidence="7 8" key="1">
    <citation type="submission" date="2018-04" db="EMBL/GenBank/DDBJ databases">
        <title>Camelliibacillus theae gen. nov., sp. nov., isolated from Pu'er tea.</title>
        <authorList>
            <person name="Niu L."/>
        </authorList>
    </citation>
    <scope>NUCLEOTIDE SEQUENCE [LARGE SCALE GENOMIC DNA]</scope>
    <source>
        <strain evidence="7 8">T8</strain>
    </source>
</reference>
<evidence type="ECO:0000256" key="6">
    <source>
        <dbReference type="SAM" id="Phobius"/>
    </source>
</evidence>
<gene>
    <name evidence="7" type="primary">spoVB</name>
    <name evidence="7" type="ORF">DCC39_10635</name>
</gene>
<feature type="transmembrane region" description="Helical" evidence="6">
    <location>
        <begin position="479"/>
        <end position="501"/>
    </location>
</feature>
<accession>A0A2U1JZS1</accession>
<evidence type="ECO:0000313" key="8">
    <source>
        <dbReference type="Proteomes" id="UP000245998"/>
    </source>
</evidence>
<evidence type="ECO:0000256" key="4">
    <source>
        <dbReference type="ARBA" id="ARBA00022989"/>
    </source>
</evidence>
<dbReference type="OrthoDB" id="9775950at2"/>
<dbReference type="PANTHER" id="PTHR30250:SF24">
    <property type="entry name" value="STAGE V SPORULATION PROTEIN B"/>
    <property type="match status" value="1"/>
</dbReference>
<feature type="transmembrane region" description="Helical" evidence="6">
    <location>
        <begin position="277"/>
        <end position="302"/>
    </location>
</feature>
<feature type="transmembrane region" description="Helical" evidence="6">
    <location>
        <begin position="449"/>
        <end position="467"/>
    </location>
</feature>
<dbReference type="PIRSF" id="PIRSF038958">
    <property type="entry name" value="PG_synth_SpoVB"/>
    <property type="match status" value="1"/>
</dbReference>
<keyword evidence="5 6" id="KW-0472">Membrane</keyword>